<dbReference type="PANTHER" id="PTHR24421:SF58">
    <property type="entry name" value="SIGNAL TRANSDUCTION HISTIDINE-PROTEIN KINASE_PHOSPHATASE UHPB"/>
    <property type="match status" value="1"/>
</dbReference>
<dbReference type="InterPro" id="IPR003594">
    <property type="entry name" value="HATPase_dom"/>
</dbReference>
<dbReference type="Pfam" id="PF02518">
    <property type="entry name" value="HATPase_c"/>
    <property type="match status" value="1"/>
</dbReference>
<gene>
    <name evidence="8" type="ORF">ACFOMP_17010</name>
</gene>
<dbReference type="Gene3D" id="1.20.5.1930">
    <property type="match status" value="1"/>
</dbReference>
<dbReference type="Gene3D" id="3.30.565.10">
    <property type="entry name" value="Histidine kinase-like ATPase, C-terminal domain"/>
    <property type="match status" value="1"/>
</dbReference>
<dbReference type="Pfam" id="PF07730">
    <property type="entry name" value="HisKA_3"/>
    <property type="match status" value="1"/>
</dbReference>
<dbReference type="CDD" id="cd16917">
    <property type="entry name" value="HATPase_UhpB-NarQ-NarX-like"/>
    <property type="match status" value="1"/>
</dbReference>
<evidence type="ECO:0000256" key="2">
    <source>
        <dbReference type="ARBA" id="ARBA00022777"/>
    </source>
</evidence>
<keyword evidence="9" id="KW-1185">Reference proteome</keyword>
<feature type="coiled-coil region" evidence="4">
    <location>
        <begin position="313"/>
        <end position="340"/>
    </location>
</feature>
<name>A0ABV7S4E5_9RHOB</name>
<dbReference type="InterPro" id="IPR036890">
    <property type="entry name" value="HATPase_C_sf"/>
</dbReference>
<feature type="domain" description="Signal transduction histidine kinase subgroup 3 dimerisation and phosphoacceptor" evidence="7">
    <location>
        <begin position="341"/>
        <end position="405"/>
    </location>
</feature>
<dbReference type="EMBL" id="JBHRXE010000050">
    <property type="protein sequence ID" value="MFC3571161.1"/>
    <property type="molecule type" value="Genomic_DNA"/>
</dbReference>
<dbReference type="CDD" id="cd18773">
    <property type="entry name" value="PDC1_HK_sensor"/>
    <property type="match status" value="1"/>
</dbReference>
<evidence type="ECO:0000256" key="3">
    <source>
        <dbReference type="ARBA" id="ARBA00023012"/>
    </source>
</evidence>
<evidence type="ECO:0000259" key="7">
    <source>
        <dbReference type="Pfam" id="PF07730"/>
    </source>
</evidence>
<feature type="transmembrane region" description="Helical" evidence="5">
    <location>
        <begin position="286"/>
        <end position="305"/>
    </location>
</feature>
<evidence type="ECO:0000256" key="4">
    <source>
        <dbReference type="SAM" id="Coils"/>
    </source>
</evidence>
<keyword evidence="3" id="KW-0902">Two-component regulatory system</keyword>
<feature type="domain" description="Histidine kinase/HSP90-like ATPase" evidence="6">
    <location>
        <begin position="449"/>
        <end position="535"/>
    </location>
</feature>
<keyword evidence="4" id="KW-0175">Coiled coil</keyword>
<dbReference type="RefSeq" id="WP_379032695.1">
    <property type="nucleotide sequence ID" value="NZ_JBHRXE010000050.1"/>
</dbReference>
<dbReference type="InterPro" id="IPR011712">
    <property type="entry name" value="Sig_transdc_His_kin_sub3_dim/P"/>
</dbReference>
<accession>A0ABV7S4E5</accession>
<dbReference type="PANTHER" id="PTHR24421">
    <property type="entry name" value="NITRATE/NITRITE SENSOR PROTEIN NARX-RELATED"/>
    <property type="match status" value="1"/>
</dbReference>
<keyword evidence="1" id="KW-0808">Transferase</keyword>
<keyword evidence="5" id="KW-1133">Transmembrane helix</keyword>
<evidence type="ECO:0000259" key="6">
    <source>
        <dbReference type="Pfam" id="PF02518"/>
    </source>
</evidence>
<dbReference type="SUPFAM" id="SSF55874">
    <property type="entry name" value="ATPase domain of HSP90 chaperone/DNA topoisomerase II/histidine kinase"/>
    <property type="match status" value="1"/>
</dbReference>
<dbReference type="GO" id="GO:0016301">
    <property type="term" value="F:kinase activity"/>
    <property type="evidence" value="ECO:0007669"/>
    <property type="project" value="UniProtKB-KW"/>
</dbReference>
<evidence type="ECO:0000313" key="9">
    <source>
        <dbReference type="Proteomes" id="UP001595596"/>
    </source>
</evidence>
<sequence length="546" mass="58890">MNELGPKATMPKRREGIRGVYLGIGSALAFTLIGGAVTILSSAFSDRDARLAQLPQMAGRLSLLLDREVETTLARLVGLSSSPALLQEDLRAFHQQMVRTPIPKGTVLALSDKERQLANAAMPFGTALPELSAYTPQPLFFERLEGGGTYISSRVYGPISKINAVTVSMKIPDADGRLKYILTTAILGDRFAQLMRHAEQPLPGGRIVLFDAMGQELTGYPDTGTVSAIPRLIEAGKSASRGLVTDSDVEPAVVTGYDRSVLTGWTVTVSAGRKWIDEPLVHARNLLMAISAAVLAVAGLVIMILRNRVSRPLQEMATQLQDAKREAVELSNTLISARTQEHRRIAQELHDTTAQKLVAADLYLQGMARKAPPSGDGQAQLTLVRKLLSQALDELRTFSFLLRPDHPTDQGFSDCLQALVSGFCDRAGLRCATDFPPWLDDLDEQTQTLFLRITNEALSNIYRHAKATSVSARATVTGEEWMLTIEDDGVGGVTFPSKPGQKLVGLGIAGMAKALAEHGGKLQIVPSATGTTLIASVTTGNRRQFS</sequence>
<evidence type="ECO:0000256" key="1">
    <source>
        <dbReference type="ARBA" id="ARBA00022679"/>
    </source>
</evidence>
<keyword evidence="2 8" id="KW-0418">Kinase</keyword>
<dbReference type="Proteomes" id="UP001595596">
    <property type="component" value="Unassembled WGS sequence"/>
</dbReference>
<evidence type="ECO:0000313" key="8">
    <source>
        <dbReference type="EMBL" id="MFC3571161.1"/>
    </source>
</evidence>
<feature type="transmembrane region" description="Helical" evidence="5">
    <location>
        <begin position="20"/>
        <end position="44"/>
    </location>
</feature>
<dbReference type="InterPro" id="IPR050482">
    <property type="entry name" value="Sensor_HK_TwoCompSys"/>
</dbReference>
<keyword evidence="5" id="KW-0472">Membrane</keyword>
<proteinExistence type="predicted"/>
<protein>
    <submittedName>
        <fullName evidence="8">Histidine kinase</fullName>
    </submittedName>
</protein>
<keyword evidence="5" id="KW-0812">Transmembrane</keyword>
<evidence type="ECO:0000256" key="5">
    <source>
        <dbReference type="SAM" id="Phobius"/>
    </source>
</evidence>
<comment type="caution">
    <text evidence="8">The sequence shown here is derived from an EMBL/GenBank/DDBJ whole genome shotgun (WGS) entry which is preliminary data.</text>
</comment>
<organism evidence="8 9">
    <name type="scientific">Paracoccus simplex</name>
    <dbReference type="NCBI Taxonomy" id="2086346"/>
    <lineage>
        <taxon>Bacteria</taxon>
        <taxon>Pseudomonadati</taxon>
        <taxon>Pseudomonadota</taxon>
        <taxon>Alphaproteobacteria</taxon>
        <taxon>Rhodobacterales</taxon>
        <taxon>Paracoccaceae</taxon>
        <taxon>Paracoccus</taxon>
    </lineage>
</organism>
<reference evidence="9" key="1">
    <citation type="journal article" date="2019" name="Int. J. Syst. Evol. Microbiol.">
        <title>The Global Catalogue of Microorganisms (GCM) 10K type strain sequencing project: providing services to taxonomists for standard genome sequencing and annotation.</title>
        <authorList>
            <consortium name="The Broad Institute Genomics Platform"/>
            <consortium name="The Broad Institute Genome Sequencing Center for Infectious Disease"/>
            <person name="Wu L."/>
            <person name="Ma J."/>
        </authorList>
    </citation>
    <scope>NUCLEOTIDE SEQUENCE [LARGE SCALE GENOMIC DNA]</scope>
    <source>
        <strain evidence="9">VKM B-3226</strain>
    </source>
</reference>